<dbReference type="EMBL" id="FOXF01000030">
    <property type="protein sequence ID" value="SFP50436.1"/>
    <property type="molecule type" value="Genomic_DNA"/>
</dbReference>
<evidence type="ECO:0000313" key="2">
    <source>
        <dbReference type="Proteomes" id="UP000243745"/>
    </source>
</evidence>
<sequence length="184" mass="21394">MLLNLGSKYAECVSLIDAISQYSESEILQAFSEIELYMSAVKKYEAENNVHELTVLKSEFDKTIKLISEETSNNLKLIEENEINLDKSSGNLQMYYFCEIYPLQINIAYDSIHQAVLMRESLRLQKMIDRLNNCDNNQEYERISSEIDLLESEAASCKLQGKLNELRYKTDSFQTRDSVPFFLR</sequence>
<accession>A0A662ZJI3</accession>
<protein>
    <submittedName>
        <fullName evidence="1">Uncharacterized protein</fullName>
    </submittedName>
</protein>
<gene>
    <name evidence="1" type="ORF">SAMN02910344_01560</name>
</gene>
<reference evidence="1 2" key="1">
    <citation type="submission" date="2016-10" db="EMBL/GenBank/DDBJ databases">
        <authorList>
            <person name="Varghese N."/>
            <person name="Submissions S."/>
        </authorList>
    </citation>
    <scope>NUCLEOTIDE SEQUENCE [LARGE SCALE GENOMIC DNA]</scope>
    <source>
        <strain evidence="1 2">DSM 1361</strain>
    </source>
</reference>
<dbReference type="Proteomes" id="UP000243745">
    <property type="component" value="Unassembled WGS sequence"/>
</dbReference>
<evidence type="ECO:0000313" key="1">
    <source>
        <dbReference type="EMBL" id="SFP50436.1"/>
    </source>
</evidence>
<keyword evidence="2" id="KW-1185">Reference proteome</keyword>
<proteinExistence type="predicted"/>
<dbReference type="AlphaFoldDB" id="A0A662ZJI3"/>
<name>A0A662ZJI3_9GAMM</name>
<organism evidence="1 2">
    <name type="scientific">Ruminobacter amylophilus</name>
    <dbReference type="NCBI Taxonomy" id="867"/>
    <lineage>
        <taxon>Bacteria</taxon>
        <taxon>Pseudomonadati</taxon>
        <taxon>Pseudomonadota</taxon>
        <taxon>Gammaproteobacteria</taxon>
        <taxon>Aeromonadales</taxon>
        <taxon>Succinivibrionaceae</taxon>
        <taxon>Ruminobacter</taxon>
    </lineage>
</organism>